<evidence type="ECO:0000313" key="3">
    <source>
        <dbReference type="Proteomes" id="UP000198931"/>
    </source>
</evidence>
<dbReference type="InterPro" id="IPR041304">
    <property type="entry name" value="AbiTii"/>
</dbReference>
<evidence type="ECO:0000259" key="1">
    <source>
        <dbReference type="Pfam" id="PF18864"/>
    </source>
</evidence>
<dbReference type="Proteomes" id="UP000198931">
    <property type="component" value="Unassembled WGS sequence"/>
</dbReference>
<dbReference type="AlphaFoldDB" id="A0A1I3DL52"/>
<evidence type="ECO:0000313" key="2">
    <source>
        <dbReference type="EMBL" id="SFH87460.1"/>
    </source>
</evidence>
<dbReference type="OrthoDB" id="766804at2"/>
<accession>A0A1I3DL52</accession>
<dbReference type="STRING" id="1125876.SAMN05443292_0554"/>
<protein>
    <recommendedName>
        <fullName evidence="1">AbiTii domain-containing protein</fullName>
    </recommendedName>
</protein>
<keyword evidence="3" id="KW-1185">Reference proteome</keyword>
<gene>
    <name evidence="2" type="ORF">SAMN05443292_0554</name>
</gene>
<dbReference type="EMBL" id="FOQT01000001">
    <property type="protein sequence ID" value="SFH87460.1"/>
    <property type="molecule type" value="Genomic_DNA"/>
</dbReference>
<feature type="domain" description="AbiTii" evidence="1">
    <location>
        <begin position="8"/>
        <end position="208"/>
    </location>
</feature>
<proteinExistence type="predicted"/>
<dbReference type="Pfam" id="PF18864">
    <property type="entry name" value="AbiTii"/>
    <property type="match status" value="1"/>
</dbReference>
<dbReference type="RefSeq" id="WP_090078624.1">
    <property type="nucleotide sequence ID" value="NZ_FOQT01000001.1"/>
</dbReference>
<organism evidence="2 3">
    <name type="scientific">Halpernia frigidisoli</name>
    <dbReference type="NCBI Taxonomy" id="1125876"/>
    <lineage>
        <taxon>Bacteria</taxon>
        <taxon>Pseudomonadati</taxon>
        <taxon>Bacteroidota</taxon>
        <taxon>Flavobacteriia</taxon>
        <taxon>Flavobacteriales</taxon>
        <taxon>Weeksellaceae</taxon>
        <taxon>Chryseobacterium group</taxon>
        <taxon>Halpernia</taxon>
    </lineage>
</organism>
<name>A0A1I3DL52_9FLAO</name>
<sequence>MDISKNFILEETISDLINVNLSLTGPLIKLNYFGKLIKNSDLIEFTNKEINGYESIDKIPKYRKSSQRLFANVQSYMNNQNVEVPISMLEEPFNKGLRDLIIFDGIQTIEKMAKEMLEGDGKNEIFRPIPMEMLSIIQKVVNQILVDNRKVLIQSAHTVSNAHIFLEIQSSIRVKLLDFVMEIGEKFGHNIEISSFKENIESNNQIINNIMNTTITSTGDGNVLNTGNDNNINMSNSIIKNDLESLKKQLKNHGIEENDVIELGEIVSEENLDENNNLGENSRQWILKILDKSLQGIGKISTAVSAQLLSTMIKTYYGIGQ</sequence>
<reference evidence="2 3" key="1">
    <citation type="submission" date="2016-10" db="EMBL/GenBank/DDBJ databases">
        <authorList>
            <person name="de Groot N.N."/>
        </authorList>
    </citation>
    <scope>NUCLEOTIDE SEQUENCE [LARGE SCALE GENOMIC DNA]</scope>
    <source>
        <strain evidence="2 3">DSM 26000</strain>
    </source>
</reference>